<reference evidence="2 3" key="1">
    <citation type="journal article" date="2013" name="Genome Announc.">
        <title>Draft genome sequences for three mercury-methylating, sulfate-reducing bacteria.</title>
        <authorList>
            <person name="Brown S.D."/>
            <person name="Hurt R.A.Jr."/>
            <person name="Gilmour C.C."/>
            <person name="Elias D.A."/>
        </authorList>
    </citation>
    <scope>NUCLEOTIDE SEQUENCE [LARGE SCALE GENOMIC DNA]</scope>
    <source>
        <strain evidence="2 3">DSM 16529</strain>
    </source>
</reference>
<dbReference type="Proteomes" id="UP000014975">
    <property type="component" value="Unassembled WGS sequence"/>
</dbReference>
<sequence length="421" mass="45780">MSVDREHGYWSETETLAPEARREVQWETLRGLVAHAAASSAEFKARLERAGARPEDVQSLDDFHALPVLPKKDLMAAQQASGRGVLGGMVAGGLGSLSRIYQSPGPIYDPEGKGPDYWGFAEAFYAAGFRPGDLAQNTFSYHLTPAGLMLEEPLRAIGCAVIPAGPGNTEKQIELMTALPVTGFVGMASYLRVIAEKAVAMGLQPREHFNLRTAFVAAERLPESLRREVEELFGMRVRQGYGTADVGCIAYECSHLGGMHLTNRGFVEIVDPQTKRPVPVGETGEVVFTPFVREYPLIRLATGDLSYLVAEPCACGRTSMKLGAIVGRVDDTAKVKGQFIYPSQAAQVVARFPAISCWRIRVDNPGGKDRLTVCLRAGEGFDAAAFAKAFQDVCKLRPEVELLDADLPEGCARLVDERTFE</sequence>
<dbReference type="InterPro" id="IPR042099">
    <property type="entry name" value="ANL_N_sf"/>
</dbReference>
<dbReference type="PANTHER" id="PTHR43845">
    <property type="entry name" value="BLR5969 PROTEIN"/>
    <property type="match status" value="1"/>
</dbReference>
<dbReference type="Pfam" id="PF00501">
    <property type="entry name" value="AMP-binding"/>
    <property type="match status" value="1"/>
</dbReference>
<dbReference type="EMBL" id="ATHI01000028">
    <property type="protein sequence ID" value="EPR31483.1"/>
    <property type="molecule type" value="Genomic_DNA"/>
</dbReference>
<name>S7UGW2_9BACT</name>
<keyword evidence="3" id="KW-1185">Reference proteome</keyword>
<evidence type="ECO:0000259" key="1">
    <source>
        <dbReference type="Pfam" id="PF00501"/>
    </source>
</evidence>
<dbReference type="PATRIC" id="fig|1121439.3.peg.2175"/>
<protein>
    <submittedName>
        <fullName evidence="2">AMP-dependent synthetase and ligase</fullName>
    </submittedName>
</protein>
<evidence type="ECO:0000313" key="2">
    <source>
        <dbReference type="EMBL" id="EPR31483.1"/>
    </source>
</evidence>
<dbReference type="InterPro" id="IPR045851">
    <property type="entry name" value="AMP-bd_C_sf"/>
</dbReference>
<dbReference type="SUPFAM" id="SSF56801">
    <property type="entry name" value="Acetyl-CoA synthetase-like"/>
    <property type="match status" value="1"/>
</dbReference>
<gene>
    <name evidence="2" type="ORF">dsat_0807</name>
</gene>
<dbReference type="Gene3D" id="3.30.300.30">
    <property type="match status" value="1"/>
</dbReference>
<dbReference type="PANTHER" id="PTHR43845:SF1">
    <property type="entry name" value="BLR5969 PROTEIN"/>
    <property type="match status" value="1"/>
</dbReference>
<dbReference type="Gene3D" id="3.40.50.12780">
    <property type="entry name" value="N-terminal domain of ligase-like"/>
    <property type="match status" value="1"/>
</dbReference>
<dbReference type="RefSeq" id="WP_020887504.1">
    <property type="nucleotide sequence ID" value="NZ_ATHI01000028.1"/>
</dbReference>
<dbReference type="InterPro" id="IPR000873">
    <property type="entry name" value="AMP-dep_synth/lig_dom"/>
</dbReference>
<organism evidence="2 3">
    <name type="scientific">Alkalidesulfovibrio alkalitolerans DSM 16529</name>
    <dbReference type="NCBI Taxonomy" id="1121439"/>
    <lineage>
        <taxon>Bacteria</taxon>
        <taxon>Pseudomonadati</taxon>
        <taxon>Thermodesulfobacteriota</taxon>
        <taxon>Desulfovibrionia</taxon>
        <taxon>Desulfovibrionales</taxon>
        <taxon>Desulfovibrionaceae</taxon>
        <taxon>Alkalidesulfovibrio</taxon>
    </lineage>
</organism>
<dbReference type="STRING" id="1121439.dsat_0807"/>
<dbReference type="OrthoDB" id="5484550at2"/>
<keyword evidence="2" id="KW-0436">Ligase</keyword>
<feature type="domain" description="AMP-dependent synthetase/ligase" evidence="1">
    <location>
        <begin position="158"/>
        <end position="288"/>
    </location>
</feature>
<comment type="caution">
    <text evidence="2">The sequence shown here is derived from an EMBL/GenBank/DDBJ whole genome shotgun (WGS) entry which is preliminary data.</text>
</comment>
<dbReference type="AlphaFoldDB" id="S7UGW2"/>
<dbReference type="GO" id="GO:0016874">
    <property type="term" value="F:ligase activity"/>
    <property type="evidence" value="ECO:0007669"/>
    <property type="project" value="UniProtKB-KW"/>
</dbReference>
<proteinExistence type="predicted"/>
<dbReference type="eggNOG" id="COG1541">
    <property type="taxonomic scope" value="Bacteria"/>
</dbReference>
<accession>S7UGW2</accession>
<evidence type="ECO:0000313" key="3">
    <source>
        <dbReference type="Proteomes" id="UP000014975"/>
    </source>
</evidence>